<dbReference type="PANTHER" id="PTHR47637:SF1">
    <property type="entry name" value="CHAPERONE SURA"/>
    <property type="match status" value="1"/>
</dbReference>
<dbReference type="RefSeq" id="WP_136734603.1">
    <property type="nucleotide sequence ID" value="NZ_SWDB01000005.1"/>
</dbReference>
<evidence type="ECO:0000313" key="9">
    <source>
        <dbReference type="EMBL" id="TKB46924.1"/>
    </source>
</evidence>
<feature type="chain" id="PRO_5021056218" description="Chaperone SurA" evidence="7">
    <location>
        <begin position="30"/>
        <end position="440"/>
    </location>
</feature>
<evidence type="ECO:0000256" key="6">
    <source>
        <dbReference type="ARBA" id="ARBA00023235"/>
    </source>
</evidence>
<dbReference type="PANTHER" id="PTHR47637">
    <property type="entry name" value="CHAPERONE SURA"/>
    <property type="match status" value="1"/>
</dbReference>
<dbReference type="InterPro" id="IPR023034">
    <property type="entry name" value="PPIase_SurA"/>
</dbReference>
<feature type="domain" description="PpiC" evidence="8">
    <location>
        <begin position="291"/>
        <end position="390"/>
    </location>
</feature>
<dbReference type="GO" id="GO:0030288">
    <property type="term" value="C:outer membrane-bounded periplasmic space"/>
    <property type="evidence" value="ECO:0007669"/>
    <property type="project" value="InterPro"/>
</dbReference>
<dbReference type="SUPFAM" id="SSF109998">
    <property type="entry name" value="Triger factor/SurA peptide-binding domain-like"/>
    <property type="match status" value="1"/>
</dbReference>
<comment type="subcellular location">
    <subcellularLocation>
        <location evidence="7">Periplasm</location>
    </subcellularLocation>
    <text evidence="7">Is capable of associating with the outer membrane.</text>
</comment>
<evidence type="ECO:0000256" key="4">
    <source>
        <dbReference type="ARBA" id="ARBA00023110"/>
    </source>
</evidence>
<dbReference type="SUPFAM" id="SSF54534">
    <property type="entry name" value="FKBP-like"/>
    <property type="match status" value="2"/>
</dbReference>
<evidence type="ECO:0000313" key="10">
    <source>
        <dbReference type="Proteomes" id="UP000307999"/>
    </source>
</evidence>
<dbReference type="GO" id="GO:0042277">
    <property type="term" value="F:peptide binding"/>
    <property type="evidence" value="ECO:0007669"/>
    <property type="project" value="InterPro"/>
</dbReference>
<accession>A0A4V5NXN8</accession>
<keyword evidence="1 7" id="KW-0732">Signal</keyword>
<dbReference type="EC" id="5.2.1.8" evidence="7"/>
<organism evidence="9 10">
    <name type="scientific">Thalassotalea mangrovi</name>
    <dbReference type="NCBI Taxonomy" id="2572245"/>
    <lineage>
        <taxon>Bacteria</taxon>
        <taxon>Pseudomonadati</taxon>
        <taxon>Pseudomonadota</taxon>
        <taxon>Gammaproteobacteria</taxon>
        <taxon>Alteromonadales</taxon>
        <taxon>Colwelliaceae</taxon>
        <taxon>Thalassotalea</taxon>
    </lineage>
</organism>
<proteinExistence type="inferred from homology"/>
<dbReference type="InterPro" id="IPR015391">
    <property type="entry name" value="SurA_N"/>
</dbReference>
<dbReference type="EMBL" id="SWDB01000005">
    <property type="protein sequence ID" value="TKB46924.1"/>
    <property type="molecule type" value="Genomic_DNA"/>
</dbReference>
<dbReference type="InterPro" id="IPR050280">
    <property type="entry name" value="OMP_Chaperone_SurA"/>
</dbReference>
<evidence type="ECO:0000256" key="5">
    <source>
        <dbReference type="ARBA" id="ARBA00023186"/>
    </source>
</evidence>
<dbReference type="Pfam" id="PF00639">
    <property type="entry name" value="Rotamase"/>
    <property type="match status" value="2"/>
</dbReference>
<evidence type="ECO:0000259" key="8">
    <source>
        <dbReference type="PROSITE" id="PS50198"/>
    </source>
</evidence>
<dbReference type="Gene3D" id="1.10.4030.10">
    <property type="entry name" value="Porin chaperone SurA, peptide-binding domain"/>
    <property type="match status" value="1"/>
</dbReference>
<keyword evidence="10" id="KW-1185">Reference proteome</keyword>
<dbReference type="InterPro" id="IPR000297">
    <property type="entry name" value="PPIase_PpiC"/>
</dbReference>
<dbReference type="OrthoDB" id="14196at2"/>
<comment type="function">
    <text evidence="7">Chaperone involved in the correct folding and assembly of outer membrane proteins. Recognizes specific patterns of aromatic residues and the orientation of their side chains, which are found more frequently in integral outer membrane proteins. May act in both early periplasmic and late outer membrane-associated steps of protein maturation.</text>
</comment>
<dbReference type="InterPro" id="IPR027304">
    <property type="entry name" value="Trigger_fact/SurA_dom_sf"/>
</dbReference>
<comment type="domain">
    <text evidence="7">The PPIase activity resides only in the second parvulin domain. The N-terminal region and the C-terminal tail are necessary and sufficient for the chaperone activity of SurA. The PPIase activity is dispensable for SurA to function as a chaperone. The N-terminal region and the C-terminal tail are also required for porin recognition.</text>
</comment>
<feature type="signal peptide" evidence="7">
    <location>
        <begin position="1"/>
        <end position="29"/>
    </location>
</feature>
<dbReference type="Proteomes" id="UP000307999">
    <property type="component" value="Unassembled WGS sequence"/>
</dbReference>
<dbReference type="AlphaFoldDB" id="A0A4V5NXN8"/>
<evidence type="ECO:0000256" key="1">
    <source>
        <dbReference type="ARBA" id="ARBA00022729"/>
    </source>
</evidence>
<comment type="catalytic activity">
    <reaction evidence="7">
        <text>[protein]-peptidylproline (omega=180) = [protein]-peptidylproline (omega=0)</text>
        <dbReference type="Rhea" id="RHEA:16237"/>
        <dbReference type="Rhea" id="RHEA-COMP:10747"/>
        <dbReference type="Rhea" id="RHEA-COMP:10748"/>
        <dbReference type="ChEBI" id="CHEBI:83833"/>
        <dbReference type="ChEBI" id="CHEBI:83834"/>
        <dbReference type="EC" id="5.2.1.8"/>
    </reaction>
</comment>
<dbReference type="PROSITE" id="PS50198">
    <property type="entry name" value="PPIC_PPIASE_2"/>
    <property type="match status" value="2"/>
</dbReference>
<keyword evidence="4 7" id="KW-0697">Rotamase</keyword>
<keyword evidence="3 7" id="KW-0574">Periplasm</keyword>
<feature type="domain" description="PpiC" evidence="8">
    <location>
        <begin position="181"/>
        <end position="282"/>
    </location>
</feature>
<dbReference type="PROSITE" id="PS01096">
    <property type="entry name" value="PPIC_PPIASE_1"/>
    <property type="match status" value="1"/>
</dbReference>
<keyword evidence="5 7" id="KW-0143">Chaperone</keyword>
<name>A0A4V5NXN8_9GAMM</name>
<dbReference type="Gene3D" id="3.10.50.40">
    <property type="match status" value="2"/>
</dbReference>
<dbReference type="GO" id="GO:0003755">
    <property type="term" value="F:peptidyl-prolyl cis-trans isomerase activity"/>
    <property type="evidence" value="ECO:0007669"/>
    <property type="project" value="UniProtKB-UniRule"/>
</dbReference>
<evidence type="ECO:0000256" key="3">
    <source>
        <dbReference type="ARBA" id="ARBA00022764"/>
    </source>
</evidence>
<comment type="caution">
    <text evidence="9">The sequence shown here is derived from an EMBL/GenBank/DDBJ whole genome shotgun (WGS) entry which is preliminary data.</text>
</comment>
<reference evidence="9 10" key="1">
    <citation type="submission" date="2019-04" db="EMBL/GenBank/DDBJ databases">
        <title>Thalassotalea guangxiensis sp. nov., isolated from sediment of the coastal wetland.</title>
        <authorList>
            <person name="Zheng S."/>
            <person name="Zhang D."/>
        </authorList>
    </citation>
    <scope>NUCLEOTIDE SEQUENCE [LARGE SCALE GENOMIC DNA]</scope>
    <source>
        <strain evidence="9 10">ZS-4</strain>
    </source>
</reference>
<keyword evidence="6 7" id="KW-0413">Isomerase</keyword>
<sequence length="440" mass="49222" precursor="true">MLKKRIIRKTIMASGLMLSSLAFSTLLHAEEQPLDKVAAIVNSGVVLESEVQGLVDQVKQQAAAEGQSLPSDQALRTQAMEKLITDSLMMQLGERMGVQISDAQLDETIKNIARENGFNNIVDFRMQIINSGMQWDSYREDVRKQMITGEVRRASVRRRISITPQEIDNLVKIMQEQNNADIEYNLGHILIGFPDNPTQQDMVSAKERADKVVDLLNNGSDFKKIAIASSSAPTALEGGDLGWRSINEMPTLFAELVDGKDKGDVFGPVRTGLGFNIIKIMDIRGKQMVEVTEVKSRHILIKPSIILSEEKAEQMLLDMLAQIEAGEADFDTLAREHSEGPTATRGGDLGWADPNSYDPAFKNALATLDVDEYHKPFRSSFGWHLVQLTGRRTLDATDTNNSNRAYQLIYNRKFGTESERWVKEIRDEAYIEIMDEGSTN</sequence>
<dbReference type="GO" id="GO:0051082">
    <property type="term" value="F:unfolded protein binding"/>
    <property type="evidence" value="ECO:0007669"/>
    <property type="project" value="UniProtKB-UniRule"/>
</dbReference>
<dbReference type="GO" id="GO:0043165">
    <property type="term" value="P:Gram-negative-bacterium-type cell outer membrane assembly"/>
    <property type="evidence" value="ECO:0007669"/>
    <property type="project" value="InterPro"/>
</dbReference>
<dbReference type="InterPro" id="IPR046357">
    <property type="entry name" value="PPIase_dom_sf"/>
</dbReference>
<gene>
    <name evidence="7 9" type="primary">surA</name>
    <name evidence="9" type="ORF">E8M12_02990</name>
</gene>
<dbReference type="GO" id="GO:0006457">
    <property type="term" value="P:protein folding"/>
    <property type="evidence" value="ECO:0007669"/>
    <property type="project" value="UniProtKB-UniRule"/>
</dbReference>
<evidence type="ECO:0000256" key="7">
    <source>
        <dbReference type="HAMAP-Rule" id="MF_01183"/>
    </source>
</evidence>
<evidence type="ECO:0000256" key="2">
    <source>
        <dbReference type="ARBA" id="ARBA00022737"/>
    </source>
</evidence>
<dbReference type="GO" id="GO:0050821">
    <property type="term" value="P:protein stabilization"/>
    <property type="evidence" value="ECO:0007669"/>
    <property type="project" value="InterPro"/>
</dbReference>
<protein>
    <recommendedName>
        <fullName evidence="7">Chaperone SurA</fullName>
    </recommendedName>
    <alternativeName>
        <fullName evidence="7">Peptidyl-prolyl cis-trans isomerase SurA</fullName>
        <shortName evidence="7">PPIase SurA</shortName>
        <ecNumber evidence="7">5.2.1.8</ecNumber>
    </alternativeName>
    <alternativeName>
        <fullName evidence="7">Rotamase SurA</fullName>
    </alternativeName>
</protein>
<keyword evidence="2 7" id="KW-0677">Repeat</keyword>
<dbReference type="Pfam" id="PF09312">
    <property type="entry name" value="SurA_N"/>
    <property type="match status" value="1"/>
</dbReference>
<dbReference type="InterPro" id="IPR023058">
    <property type="entry name" value="PPIase_PpiC_CS"/>
</dbReference>
<dbReference type="NCBIfam" id="NF008038">
    <property type="entry name" value="PRK10770.1"/>
    <property type="match status" value="1"/>
</dbReference>
<dbReference type="HAMAP" id="MF_01183">
    <property type="entry name" value="Chaperone_SurA"/>
    <property type="match status" value="1"/>
</dbReference>